<feature type="domain" description="Carboxyltransferase" evidence="4">
    <location>
        <begin position="10"/>
        <end position="211"/>
    </location>
</feature>
<dbReference type="Gene3D" id="2.40.100.10">
    <property type="entry name" value="Cyclophilin-like"/>
    <property type="match status" value="1"/>
</dbReference>
<dbReference type="AlphaFoldDB" id="A0A5Q2N3R6"/>
<protein>
    <submittedName>
        <fullName evidence="5">Allophanate hydrolase subunit 1</fullName>
    </submittedName>
</protein>
<evidence type="ECO:0000256" key="3">
    <source>
        <dbReference type="ARBA" id="ARBA00022840"/>
    </source>
</evidence>
<evidence type="ECO:0000259" key="4">
    <source>
        <dbReference type="SMART" id="SM00796"/>
    </source>
</evidence>
<dbReference type="GO" id="GO:0005524">
    <property type="term" value="F:ATP binding"/>
    <property type="evidence" value="ECO:0007669"/>
    <property type="project" value="UniProtKB-KW"/>
</dbReference>
<keyword evidence="3" id="KW-0067">ATP-binding</keyword>
<dbReference type="RefSeq" id="WP_207707862.1">
    <property type="nucleotide sequence ID" value="NZ_CP045875.1"/>
</dbReference>
<dbReference type="SUPFAM" id="SSF50891">
    <property type="entry name" value="Cyclophilin-like"/>
    <property type="match status" value="1"/>
</dbReference>
<dbReference type="Proteomes" id="UP000366051">
    <property type="component" value="Chromosome"/>
</dbReference>
<evidence type="ECO:0000313" key="6">
    <source>
        <dbReference type="Proteomes" id="UP000366051"/>
    </source>
</evidence>
<dbReference type="InterPro" id="IPR010016">
    <property type="entry name" value="PxpB"/>
</dbReference>
<dbReference type="PANTHER" id="PTHR34698">
    <property type="entry name" value="5-OXOPROLINASE SUBUNIT B"/>
    <property type="match status" value="1"/>
</dbReference>
<dbReference type="Gene3D" id="3.30.1360.40">
    <property type="match status" value="1"/>
</dbReference>
<evidence type="ECO:0000256" key="2">
    <source>
        <dbReference type="ARBA" id="ARBA00022801"/>
    </source>
</evidence>
<dbReference type="NCBIfam" id="TIGR00370">
    <property type="entry name" value="5-oxoprolinase subunit PxpB"/>
    <property type="match status" value="1"/>
</dbReference>
<evidence type="ECO:0000256" key="1">
    <source>
        <dbReference type="ARBA" id="ARBA00022741"/>
    </source>
</evidence>
<gene>
    <name evidence="5" type="primary">ybgJ</name>
    <name evidence="5" type="ORF">FTV88_2436</name>
</gene>
<dbReference type="SMART" id="SM00796">
    <property type="entry name" value="AHS1"/>
    <property type="match status" value="1"/>
</dbReference>
<name>A0A5Q2N3R6_9FIRM</name>
<dbReference type="KEGG" id="hcv:FTV88_2436"/>
<dbReference type="PANTHER" id="PTHR34698:SF2">
    <property type="entry name" value="5-OXOPROLINASE SUBUNIT B"/>
    <property type="match status" value="1"/>
</dbReference>
<accession>A0A5Q2N3R6</accession>
<proteinExistence type="predicted"/>
<dbReference type="SUPFAM" id="SSF160467">
    <property type="entry name" value="PH0987 N-terminal domain-like"/>
    <property type="match status" value="1"/>
</dbReference>
<dbReference type="Pfam" id="PF02682">
    <property type="entry name" value="CT_C_D"/>
    <property type="match status" value="1"/>
</dbReference>
<organism evidence="5 6">
    <name type="scientific">Heliorestis convoluta</name>
    <dbReference type="NCBI Taxonomy" id="356322"/>
    <lineage>
        <taxon>Bacteria</taxon>
        <taxon>Bacillati</taxon>
        <taxon>Bacillota</taxon>
        <taxon>Clostridia</taxon>
        <taxon>Eubacteriales</taxon>
        <taxon>Heliobacteriaceae</taxon>
        <taxon>Heliorestis</taxon>
    </lineage>
</organism>
<dbReference type="EMBL" id="CP045875">
    <property type="protein sequence ID" value="QGG48533.1"/>
    <property type="molecule type" value="Genomic_DNA"/>
</dbReference>
<keyword evidence="2 5" id="KW-0378">Hydrolase</keyword>
<dbReference type="InterPro" id="IPR003833">
    <property type="entry name" value="CT_C_D"/>
</dbReference>
<keyword evidence="1" id="KW-0547">Nucleotide-binding</keyword>
<dbReference type="GO" id="GO:0016787">
    <property type="term" value="F:hydrolase activity"/>
    <property type="evidence" value="ECO:0007669"/>
    <property type="project" value="UniProtKB-KW"/>
</dbReference>
<evidence type="ECO:0000313" key="5">
    <source>
        <dbReference type="EMBL" id="QGG48533.1"/>
    </source>
</evidence>
<keyword evidence="6" id="KW-1185">Reference proteome</keyword>
<dbReference type="InterPro" id="IPR029000">
    <property type="entry name" value="Cyclophilin-like_dom_sf"/>
</dbReference>
<reference evidence="6" key="1">
    <citation type="submission" date="2019-11" db="EMBL/GenBank/DDBJ databases">
        <title>Genome sequence of Heliorestis convoluta strain HH, an alkaliphilic and minimalistic phototrophic bacterium from a soda lake in Egypt.</title>
        <authorList>
            <person name="Dewey E.D."/>
            <person name="Stokes L.M."/>
            <person name="Burchell B.M."/>
            <person name="Shaffer K.N."/>
            <person name="Huntington A.M."/>
            <person name="Baker J.M."/>
            <person name="Nadendla S."/>
            <person name="Giglio M.G."/>
            <person name="Touchman J.W."/>
            <person name="Blankenship R.E."/>
            <person name="Madigan M.T."/>
            <person name="Sattley W.M."/>
        </authorList>
    </citation>
    <scope>NUCLEOTIDE SEQUENCE [LARGE SCALE GENOMIC DNA]</scope>
    <source>
        <strain evidence="6">HH</strain>
    </source>
</reference>
<sequence>MINKEMKEKTKIVPMGDTAWVIYWPDKISPTINEEVQKAAEKIRKENPPWLIEAVPTFSSLALYYDCLQFDGEEVKKIIAKQLKNLTETQKKEKKEWEIPVCYGGSYGLDLENLSREKKLTKDEIIKLHTQKQYIVYMLGFIPGFCYLGDVDERIASPRLATPRKAVPAGSVGIAGQQTGIYPVEAPGGWQIIGRTPIKMYNPEDGEPVFVQAGDYIKFRAIAEEEFNEWKVNQRGPVMKGVLKQ</sequence>